<feature type="transmembrane region" description="Helical" evidence="1">
    <location>
        <begin position="119"/>
        <end position="140"/>
    </location>
</feature>
<name>A0A7D5EXF1_9MICO</name>
<dbReference type="Gene3D" id="3.30.565.10">
    <property type="entry name" value="Histidine kinase-like ATPase, C-terminal domain"/>
    <property type="match status" value="1"/>
</dbReference>
<keyword evidence="1" id="KW-1133">Transmembrane helix</keyword>
<gene>
    <name evidence="2" type="ORF">HW566_11395</name>
</gene>
<keyword evidence="1" id="KW-0812">Transmembrane</keyword>
<proteinExistence type="predicted"/>
<reference evidence="2 3" key="1">
    <citation type="submission" date="2020-06" db="EMBL/GenBank/DDBJ databases">
        <authorList>
            <person name="Jo H."/>
        </authorList>
    </citation>
    <scope>NUCLEOTIDE SEQUENCE [LARGE SCALE GENOMIC DNA]</scope>
    <source>
        <strain evidence="2 3">I46</strain>
    </source>
</reference>
<dbReference type="RefSeq" id="WP_178012987.1">
    <property type="nucleotide sequence ID" value="NZ_CP058316.1"/>
</dbReference>
<keyword evidence="1" id="KW-0472">Membrane</keyword>
<feature type="transmembrane region" description="Helical" evidence="1">
    <location>
        <begin position="247"/>
        <end position="265"/>
    </location>
</feature>
<dbReference type="Proteomes" id="UP000509638">
    <property type="component" value="Chromosome"/>
</dbReference>
<dbReference type="AlphaFoldDB" id="A0A7D5EXF1"/>
<dbReference type="InterPro" id="IPR036890">
    <property type="entry name" value="HATPase_C_sf"/>
</dbReference>
<evidence type="ECO:0000313" key="3">
    <source>
        <dbReference type="Proteomes" id="UP000509638"/>
    </source>
</evidence>
<feature type="transmembrane region" description="Helical" evidence="1">
    <location>
        <begin position="271"/>
        <end position="291"/>
    </location>
</feature>
<feature type="transmembrane region" description="Helical" evidence="1">
    <location>
        <begin position="303"/>
        <end position="325"/>
    </location>
</feature>
<sequence length="578" mass="59740">MRPGTAMWWDAVTSGRFFTIWSVVVALPLGVLVLAPYASVEAASDLGAALVSSLAVTVVLIVVLVPVALAERRLPWGAARGVVVLTSLVAAAAARPFLNEAATVGVFGLSPDPAWFERILTNVVAWVSVLSLVAITEQLYASSHAAMARLSDALRAVSDEQRRAGRFERESREFLEAEIGTLRDALSALLLSKLEFENVRDFSDIVRTASHRARARARTALADVLPDRATIFPPPPGRSFLARLRPAPVALAGTIFAAGSAPFAFRTGGPILLLVVASGVLGLSLVADHGVRRLSRHRSVRDRGAILVIVWSITGLVVAGAGAAVAGAGGLVPLVTIIALPGIAVIAALCADAVHRGRVEARRLGRALRAVVRSAAERSTATRQSLVHASDVLHGRVQGTCVVLAARVDDDLATASDIEEFEAAVADALTDALGTTGPGTRRVAGLDETVAAWQPVLAVESRVDAGAKSAMSDPLVSVQVVAVVAEGLVNAVKHASERTAFIEVTSAADGGLTVRVISPGELREDPARGGLGIIALGPTARVFQRSGDVVLEASVPAGGTGLVGAGQAGGALHDSDSM</sequence>
<feature type="transmembrane region" description="Helical" evidence="1">
    <location>
        <begin position="20"/>
        <end position="40"/>
    </location>
</feature>
<protein>
    <recommendedName>
        <fullName evidence="4">Signal transduction histidine kinase</fullName>
    </recommendedName>
</protein>
<evidence type="ECO:0000256" key="1">
    <source>
        <dbReference type="SAM" id="Phobius"/>
    </source>
</evidence>
<accession>A0A7D5EXF1</accession>
<evidence type="ECO:0008006" key="4">
    <source>
        <dbReference type="Google" id="ProtNLM"/>
    </source>
</evidence>
<feature type="transmembrane region" description="Helical" evidence="1">
    <location>
        <begin position="46"/>
        <end position="69"/>
    </location>
</feature>
<feature type="transmembrane region" description="Helical" evidence="1">
    <location>
        <begin position="81"/>
        <end position="99"/>
    </location>
</feature>
<dbReference type="EMBL" id="CP058316">
    <property type="protein sequence ID" value="QLD12326.1"/>
    <property type="molecule type" value="Genomic_DNA"/>
</dbReference>
<evidence type="ECO:0000313" key="2">
    <source>
        <dbReference type="EMBL" id="QLD12326.1"/>
    </source>
</evidence>
<organism evidence="2 3">
    <name type="scientific">Microbacterium oleivorans</name>
    <dbReference type="NCBI Taxonomy" id="273677"/>
    <lineage>
        <taxon>Bacteria</taxon>
        <taxon>Bacillati</taxon>
        <taxon>Actinomycetota</taxon>
        <taxon>Actinomycetes</taxon>
        <taxon>Micrococcales</taxon>
        <taxon>Microbacteriaceae</taxon>
        <taxon>Microbacterium</taxon>
    </lineage>
</organism>
<feature type="transmembrane region" description="Helical" evidence="1">
    <location>
        <begin position="331"/>
        <end position="354"/>
    </location>
</feature>